<organism evidence="13 14">
    <name type="scientific">Alteromonas arenosi</name>
    <dbReference type="NCBI Taxonomy" id="3055817"/>
    <lineage>
        <taxon>Bacteria</taxon>
        <taxon>Pseudomonadati</taxon>
        <taxon>Pseudomonadota</taxon>
        <taxon>Gammaproteobacteria</taxon>
        <taxon>Alteromonadales</taxon>
        <taxon>Alteromonadaceae</taxon>
        <taxon>Alteromonas/Salinimonas group</taxon>
        <taxon>Alteromonas</taxon>
    </lineage>
</organism>
<keyword evidence="14" id="KW-1185">Reference proteome</keyword>
<evidence type="ECO:0000313" key="13">
    <source>
        <dbReference type="EMBL" id="MDM7861193.1"/>
    </source>
</evidence>
<dbReference type="PANTHER" id="PTHR43527">
    <property type="entry name" value="4-DIPHOSPHOCYTIDYL-2-C-METHYL-D-ERYTHRITOL KINASE, CHLOROPLASTIC"/>
    <property type="match status" value="1"/>
</dbReference>
<dbReference type="Pfam" id="PF08544">
    <property type="entry name" value="GHMP_kinases_C"/>
    <property type="match status" value="1"/>
</dbReference>
<dbReference type="Pfam" id="PF00288">
    <property type="entry name" value="GHMP_kinases_N"/>
    <property type="match status" value="1"/>
</dbReference>
<feature type="domain" description="GHMP kinase N-terminal" evidence="11">
    <location>
        <begin position="64"/>
        <end position="141"/>
    </location>
</feature>
<dbReference type="InterPro" id="IPR020568">
    <property type="entry name" value="Ribosomal_Su5_D2-typ_SF"/>
</dbReference>
<dbReference type="Gene3D" id="3.30.230.10">
    <property type="match status" value="1"/>
</dbReference>
<feature type="binding site" evidence="10">
    <location>
        <begin position="92"/>
        <end position="102"/>
    </location>
    <ligand>
        <name>ATP</name>
        <dbReference type="ChEBI" id="CHEBI:30616"/>
    </ligand>
</feature>
<dbReference type="PIRSF" id="PIRSF010376">
    <property type="entry name" value="IspE"/>
    <property type="match status" value="1"/>
</dbReference>
<comment type="catalytic activity">
    <reaction evidence="10">
        <text>4-CDP-2-C-methyl-D-erythritol + ATP = 4-CDP-2-C-methyl-D-erythritol 2-phosphate + ADP + H(+)</text>
        <dbReference type="Rhea" id="RHEA:18437"/>
        <dbReference type="ChEBI" id="CHEBI:15378"/>
        <dbReference type="ChEBI" id="CHEBI:30616"/>
        <dbReference type="ChEBI" id="CHEBI:57823"/>
        <dbReference type="ChEBI" id="CHEBI:57919"/>
        <dbReference type="ChEBI" id="CHEBI:456216"/>
        <dbReference type="EC" id="2.7.1.148"/>
    </reaction>
</comment>
<name>A0ABT7SYB8_9ALTE</name>
<dbReference type="Proteomes" id="UP001234343">
    <property type="component" value="Unassembled WGS sequence"/>
</dbReference>
<evidence type="ECO:0000256" key="3">
    <source>
        <dbReference type="ARBA" id="ARBA00017473"/>
    </source>
</evidence>
<evidence type="ECO:0000256" key="4">
    <source>
        <dbReference type="ARBA" id="ARBA00022679"/>
    </source>
</evidence>
<evidence type="ECO:0000259" key="11">
    <source>
        <dbReference type="Pfam" id="PF00288"/>
    </source>
</evidence>
<dbReference type="Gene3D" id="3.30.70.890">
    <property type="entry name" value="GHMP kinase, C-terminal domain"/>
    <property type="match status" value="1"/>
</dbReference>
<evidence type="ECO:0000256" key="10">
    <source>
        <dbReference type="HAMAP-Rule" id="MF_00061"/>
    </source>
</evidence>
<evidence type="ECO:0000256" key="7">
    <source>
        <dbReference type="ARBA" id="ARBA00022840"/>
    </source>
</evidence>
<feature type="active site" evidence="10">
    <location>
        <position position="9"/>
    </location>
</feature>
<evidence type="ECO:0000313" key="14">
    <source>
        <dbReference type="Proteomes" id="UP001234343"/>
    </source>
</evidence>
<keyword evidence="5 10" id="KW-0547">Nucleotide-binding</keyword>
<dbReference type="SUPFAM" id="SSF54211">
    <property type="entry name" value="Ribosomal protein S5 domain 2-like"/>
    <property type="match status" value="1"/>
</dbReference>
<accession>A0ABT7SYB8</accession>
<sequence>MKWWPSPAKLNLFLHITGRRDNGYHELQSVFQMLSFGDELAFDITTDNSIQLMTPIEGVANSDNLIVRAATLLQQHCSVNKGCQIHLRKRLPMGGGIGGGSSNAATALTVLNKLWQCGLSTEELADLGLTLGADVPVFVHGHTAFAEGVGENLNPISIASKFYLVVFPNCHVATGVVFNHPDLPRNSAKISISDYHFETTRNDCQQIVTECYPEVANLLQWLINYAPSRMTGTGACVFAVFDTAAEAQRVLQQVPAKWRGFVAQGVDKSPLIKALSEQD</sequence>
<dbReference type="InterPro" id="IPR004424">
    <property type="entry name" value="IspE"/>
</dbReference>
<keyword evidence="7 10" id="KW-0067">ATP-binding</keyword>
<dbReference type="PANTHER" id="PTHR43527:SF2">
    <property type="entry name" value="4-DIPHOSPHOCYTIDYL-2-C-METHYL-D-ERYTHRITOL KINASE, CHLOROPLASTIC"/>
    <property type="match status" value="1"/>
</dbReference>
<keyword evidence="8 10" id="KW-0414">Isoprene biosynthesis</keyword>
<dbReference type="EMBL" id="JAUCBP010000007">
    <property type="protein sequence ID" value="MDM7861193.1"/>
    <property type="molecule type" value="Genomic_DNA"/>
</dbReference>
<keyword evidence="6 10" id="KW-0418">Kinase</keyword>
<keyword evidence="4 10" id="KW-0808">Transferase</keyword>
<feature type="active site" evidence="10">
    <location>
        <position position="134"/>
    </location>
</feature>
<comment type="pathway">
    <text evidence="10">Isoprenoid biosynthesis; isopentenyl diphosphate biosynthesis via DXP pathway; isopentenyl diphosphate from 1-deoxy-D-xylulose 5-phosphate: step 3/6.</text>
</comment>
<reference evidence="13 14" key="1">
    <citation type="submission" date="2023-06" db="EMBL/GenBank/DDBJ databases">
        <title>Alteromonas sp. ASW11-36 isolated from intertidal sand.</title>
        <authorList>
            <person name="Li Y."/>
        </authorList>
    </citation>
    <scope>NUCLEOTIDE SEQUENCE [LARGE SCALE GENOMIC DNA]</scope>
    <source>
        <strain evidence="13 14">ASW11-36</strain>
    </source>
</reference>
<protein>
    <recommendedName>
        <fullName evidence="3 10">4-diphosphocytidyl-2-C-methyl-D-erythritol kinase</fullName>
        <shortName evidence="10">CMK</shortName>
        <ecNumber evidence="2 10">2.7.1.148</ecNumber>
    </recommendedName>
    <alternativeName>
        <fullName evidence="9 10">4-(cytidine-5'-diphospho)-2-C-methyl-D-erythritol kinase</fullName>
    </alternativeName>
</protein>
<evidence type="ECO:0000256" key="6">
    <source>
        <dbReference type="ARBA" id="ARBA00022777"/>
    </source>
</evidence>
<comment type="caution">
    <text evidence="13">The sequence shown here is derived from an EMBL/GenBank/DDBJ whole genome shotgun (WGS) entry which is preliminary data.</text>
</comment>
<evidence type="ECO:0000256" key="8">
    <source>
        <dbReference type="ARBA" id="ARBA00023229"/>
    </source>
</evidence>
<comment type="similarity">
    <text evidence="1 10">Belongs to the GHMP kinase family. IspE subfamily.</text>
</comment>
<dbReference type="RefSeq" id="WP_289365581.1">
    <property type="nucleotide sequence ID" value="NZ_JAUCBP010000007.1"/>
</dbReference>
<dbReference type="InterPro" id="IPR006204">
    <property type="entry name" value="GHMP_kinase_N_dom"/>
</dbReference>
<evidence type="ECO:0000256" key="2">
    <source>
        <dbReference type="ARBA" id="ARBA00012052"/>
    </source>
</evidence>
<proteinExistence type="inferred from homology"/>
<evidence type="ECO:0000259" key="12">
    <source>
        <dbReference type="Pfam" id="PF08544"/>
    </source>
</evidence>
<dbReference type="GO" id="GO:0050515">
    <property type="term" value="F:4-(cytidine 5'-diphospho)-2-C-methyl-D-erythritol kinase activity"/>
    <property type="evidence" value="ECO:0007669"/>
    <property type="project" value="UniProtKB-EC"/>
</dbReference>
<comment type="function">
    <text evidence="10">Catalyzes the phosphorylation of the position 2 hydroxy group of 4-diphosphocytidyl-2C-methyl-D-erythritol.</text>
</comment>
<dbReference type="InterPro" id="IPR013750">
    <property type="entry name" value="GHMP_kinase_C_dom"/>
</dbReference>
<evidence type="ECO:0000256" key="5">
    <source>
        <dbReference type="ARBA" id="ARBA00022741"/>
    </source>
</evidence>
<dbReference type="InterPro" id="IPR036554">
    <property type="entry name" value="GHMP_kinase_C_sf"/>
</dbReference>
<gene>
    <name evidence="10 13" type="primary">ispE</name>
    <name evidence="13" type="ORF">QTP81_11345</name>
</gene>
<dbReference type="EC" id="2.7.1.148" evidence="2 10"/>
<dbReference type="SUPFAM" id="SSF55060">
    <property type="entry name" value="GHMP Kinase, C-terminal domain"/>
    <property type="match status" value="1"/>
</dbReference>
<dbReference type="InterPro" id="IPR014721">
    <property type="entry name" value="Ribsml_uS5_D2-typ_fold_subgr"/>
</dbReference>
<dbReference type="NCBIfam" id="TIGR00154">
    <property type="entry name" value="ispE"/>
    <property type="match status" value="1"/>
</dbReference>
<dbReference type="HAMAP" id="MF_00061">
    <property type="entry name" value="IspE"/>
    <property type="match status" value="1"/>
</dbReference>
<evidence type="ECO:0000256" key="9">
    <source>
        <dbReference type="ARBA" id="ARBA00032554"/>
    </source>
</evidence>
<feature type="domain" description="GHMP kinase C-terminal" evidence="12">
    <location>
        <begin position="204"/>
        <end position="259"/>
    </location>
</feature>
<evidence type="ECO:0000256" key="1">
    <source>
        <dbReference type="ARBA" id="ARBA00009684"/>
    </source>
</evidence>